<dbReference type="SUPFAM" id="SSF50129">
    <property type="entry name" value="GroES-like"/>
    <property type="match status" value="1"/>
</dbReference>
<dbReference type="OrthoDB" id="3509362at2759"/>
<evidence type="ECO:0000313" key="5">
    <source>
        <dbReference type="Proteomes" id="UP000469559"/>
    </source>
</evidence>
<accession>A0A8T9B3E9</accession>
<dbReference type="GO" id="GO:0016651">
    <property type="term" value="F:oxidoreductase activity, acting on NAD(P)H"/>
    <property type="evidence" value="ECO:0007669"/>
    <property type="project" value="TreeGrafter"/>
</dbReference>
<feature type="domain" description="Enoyl reductase (ER)" evidence="3">
    <location>
        <begin position="79"/>
        <end position="340"/>
    </location>
</feature>
<sequence length="443" mass="46307">MRAIVIVKQGAPREAFTIEDSYPKPGIDGKEKKVLLRVKCFGTSPALFTVVVRTLHPPLPILLGSHAGDDCQVRSEQDGSLCFFALVCEIGKDWIPAIGHADRMTRQGVKLGGAERPPIPKVLGSECAGVVVAVPPDLERQDSDGAETRTGGEGAKYKVGDVVMTLMGGMGFAIDGCYAEYVAAPPMALSAPVAFENPTSLQLSCPSSAPIDTSRFYATLAAVPGAFPVAHGILVTCLRVQADDTLLIHGGSSSVGMAAATIAKNLLGVKKIAGTTRNQAKVAKMKSGGFDVVIVLQPEHTKSMNTGELSALIKKEGTENLGFTAQIEMLGATHVATSLACARPSVGSRVCVAGMLAGAYHISDADKFSPMGIPPGVYLTGYSSSVNGHLSSLASLAQAAIEGKVNAGPDKIFKFEEIIKAHEYCEADAVSPAAPLDYRVTRD</sequence>
<proteinExistence type="predicted"/>
<dbReference type="PANTHER" id="PTHR48106:SF18">
    <property type="entry name" value="QUINONE OXIDOREDUCTASE PIG3"/>
    <property type="match status" value="1"/>
</dbReference>
<dbReference type="Gene3D" id="3.90.180.10">
    <property type="entry name" value="Medium-chain alcohol dehydrogenases, catalytic domain"/>
    <property type="match status" value="1"/>
</dbReference>
<evidence type="ECO:0000256" key="2">
    <source>
        <dbReference type="ARBA" id="ARBA00023002"/>
    </source>
</evidence>
<keyword evidence="2" id="KW-0560">Oxidoreductase</keyword>
<reference evidence="4 5" key="1">
    <citation type="submission" date="2018-05" db="EMBL/GenBank/DDBJ databases">
        <title>Whole genome sequencing for identification of molecular markers to develop diagnostic detection tools for the regulated plant pathogen Lachnellula willkommii.</title>
        <authorList>
            <person name="Giroux E."/>
            <person name="Bilodeau G."/>
        </authorList>
    </citation>
    <scope>NUCLEOTIDE SEQUENCE [LARGE SCALE GENOMIC DNA]</scope>
    <source>
        <strain evidence="4 5">CBS 203.66</strain>
    </source>
</reference>
<dbReference type="Pfam" id="PF08240">
    <property type="entry name" value="ADH_N"/>
    <property type="match status" value="1"/>
</dbReference>
<dbReference type="SMART" id="SM00829">
    <property type="entry name" value="PKS_ER"/>
    <property type="match status" value="1"/>
</dbReference>
<dbReference type="InterPro" id="IPR011032">
    <property type="entry name" value="GroES-like_sf"/>
</dbReference>
<dbReference type="InterPro" id="IPR036291">
    <property type="entry name" value="NAD(P)-bd_dom_sf"/>
</dbReference>
<evidence type="ECO:0000259" key="3">
    <source>
        <dbReference type="SMART" id="SM00829"/>
    </source>
</evidence>
<dbReference type="GO" id="GO:0070402">
    <property type="term" value="F:NADPH binding"/>
    <property type="evidence" value="ECO:0007669"/>
    <property type="project" value="TreeGrafter"/>
</dbReference>
<comment type="caution">
    <text evidence="4">The sequence shown here is derived from an EMBL/GenBank/DDBJ whole genome shotgun (WGS) entry which is preliminary data.</text>
</comment>
<dbReference type="PANTHER" id="PTHR48106">
    <property type="entry name" value="QUINONE OXIDOREDUCTASE PIG3-RELATED"/>
    <property type="match status" value="1"/>
</dbReference>
<keyword evidence="5" id="KW-1185">Reference proteome</keyword>
<dbReference type="Gene3D" id="3.40.50.720">
    <property type="entry name" value="NAD(P)-binding Rossmann-like Domain"/>
    <property type="match status" value="1"/>
</dbReference>
<dbReference type="EMBL" id="QGMF01001112">
    <property type="protein sequence ID" value="TVY13099.1"/>
    <property type="molecule type" value="Genomic_DNA"/>
</dbReference>
<dbReference type="Proteomes" id="UP000469559">
    <property type="component" value="Unassembled WGS sequence"/>
</dbReference>
<evidence type="ECO:0000256" key="1">
    <source>
        <dbReference type="ARBA" id="ARBA00022857"/>
    </source>
</evidence>
<dbReference type="InterPro" id="IPR013154">
    <property type="entry name" value="ADH-like_N"/>
</dbReference>
<keyword evidence="1" id="KW-0521">NADP</keyword>
<gene>
    <name evidence="4" type="ORF">LARI1_G008737</name>
</gene>
<dbReference type="InterPro" id="IPR020843">
    <property type="entry name" value="ER"/>
</dbReference>
<name>A0A8T9B3E9_9HELO</name>
<dbReference type="SUPFAM" id="SSF51735">
    <property type="entry name" value="NAD(P)-binding Rossmann-fold domains"/>
    <property type="match status" value="1"/>
</dbReference>
<evidence type="ECO:0000313" key="4">
    <source>
        <dbReference type="EMBL" id="TVY13099.1"/>
    </source>
</evidence>
<organism evidence="4 5">
    <name type="scientific">Lachnellula arida</name>
    <dbReference type="NCBI Taxonomy" id="1316785"/>
    <lineage>
        <taxon>Eukaryota</taxon>
        <taxon>Fungi</taxon>
        <taxon>Dikarya</taxon>
        <taxon>Ascomycota</taxon>
        <taxon>Pezizomycotina</taxon>
        <taxon>Leotiomycetes</taxon>
        <taxon>Helotiales</taxon>
        <taxon>Lachnaceae</taxon>
        <taxon>Lachnellula</taxon>
    </lineage>
</organism>
<protein>
    <recommendedName>
        <fullName evidence="3">Enoyl reductase (ER) domain-containing protein</fullName>
    </recommendedName>
</protein>
<dbReference type="AlphaFoldDB" id="A0A8T9B3E9"/>